<dbReference type="Gene3D" id="3.40.50.12780">
    <property type="entry name" value="N-terminal domain of ligase-like"/>
    <property type="match status" value="1"/>
</dbReference>
<proteinExistence type="predicted"/>
<sequence>MTGTGGDDAVKVQDLATLVRRAARRWPHRRALRFDQHDIDYTFAELDELSDRYGAVLAALGIRYGDRIALVFDNRPEYPLLWLGAAKIGAAVVPVNPRYSVRELTRLLDHADPALVVTCADHLDLVLGSAAGGRRVAVTDAEGGPGVIGMDGVAVAAGRTPDQAVYPETLANIQYTSGTTGHPKGCMLSHGYWTAMVRKYADGFPHLGPDDVLLTAQPFYYLDPQWSLAACLLVGSSLVVLDRFHPTSFWDKARAYQVTYLYCIGMMPTLLLRQPEQPTDREHSLRAVACSGIPKDIHAALEKRFGVPWYEGFGMTETGGDLRVLPDDHDELVGTGCVGRPNPHREARIVDERGHAVPRGGTGELILRGAGMMDGYYRDETATREVFRDGWFHTGDLARMDERGRVYLMGRLKDMARRSGENIALNEVEAVLCSSERVGQAACVPVADDVRGEEVHAFLVARGEPAEATEAVEAAEAAEAALADVIAHASANLAPFKVPRYWSFVAELPLTPSQRVAKEKLRALRVTAYDRTTGEQVRLGAPPAPHGVVTERADA</sequence>
<dbReference type="Pfam" id="PF00501">
    <property type="entry name" value="AMP-binding"/>
    <property type="match status" value="1"/>
</dbReference>
<comment type="caution">
    <text evidence="4">The sequence shown here is derived from an EMBL/GenBank/DDBJ whole genome shotgun (WGS) entry which is preliminary data.</text>
</comment>
<name>A0ABW6SYY2_9ACTN</name>
<dbReference type="InterPro" id="IPR042099">
    <property type="entry name" value="ANL_N_sf"/>
</dbReference>
<dbReference type="SUPFAM" id="SSF56801">
    <property type="entry name" value="Acetyl-CoA synthetase-like"/>
    <property type="match status" value="1"/>
</dbReference>
<evidence type="ECO:0000256" key="1">
    <source>
        <dbReference type="SAM" id="MobiDB-lite"/>
    </source>
</evidence>
<evidence type="ECO:0000259" key="3">
    <source>
        <dbReference type="Pfam" id="PF13193"/>
    </source>
</evidence>
<organism evidence="4 5">
    <name type="scientific">Microtetraspora malaysiensis</name>
    <dbReference type="NCBI Taxonomy" id="161358"/>
    <lineage>
        <taxon>Bacteria</taxon>
        <taxon>Bacillati</taxon>
        <taxon>Actinomycetota</taxon>
        <taxon>Actinomycetes</taxon>
        <taxon>Streptosporangiales</taxon>
        <taxon>Streptosporangiaceae</taxon>
        <taxon>Microtetraspora</taxon>
    </lineage>
</organism>
<dbReference type="EMBL" id="JBIASD010000028">
    <property type="protein sequence ID" value="MFF3670219.1"/>
    <property type="molecule type" value="Genomic_DNA"/>
</dbReference>
<dbReference type="InterPro" id="IPR050237">
    <property type="entry name" value="ATP-dep_AMP-bd_enzyme"/>
</dbReference>
<feature type="domain" description="AMP-dependent synthetase/ligase" evidence="2">
    <location>
        <begin position="20"/>
        <end position="377"/>
    </location>
</feature>
<dbReference type="InterPro" id="IPR045851">
    <property type="entry name" value="AMP-bd_C_sf"/>
</dbReference>
<dbReference type="PROSITE" id="PS00455">
    <property type="entry name" value="AMP_BINDING"/>
    <property type="match status" value="1"/>
</dbReference>
<dbReference type="RefSeq" id="WP_387416465.1">
    <property type="nucleotide sequence ID" value="NZ_JBIASD010000028.1"/>
</dbReference>
<evidence type="ECO:0000313" key="4">
    <source>
        <dbReference type="EMBL" id="MFF3670219.1"/>
    </source>
</evidence>
<dbReference type="Proteomes" id="UP001602013">
    <property type="component" value="Unassembled WGS sequence"/>
</dbReference>
<evidence type="ECO:0000259" key="2">
    <source>
        <dbReference type="Pfam" id="PF00501"/>
    </source>
</evidence>
<dbReference type="Pfam" id="PF13193">
    <property type="entry name" value="AMP-binding_C"/>
    <property type="match status" value="1"/>
</dbReference>
<dbReference type="InterPro" id="IPR020845">
    <property type="entry name" value="AMP-binding_CS"/>
</dbReference>
<gene>
    <name evidence="4" type="ORF">ACFYXI_31995</name>
</gene>
<dbReference type="PANTHER" id="PTHR43767:SF1">
    <property type="entry name" value="NONRIBOSOMAL PEPTIDE SYNTHASE PES1 (EUROFUNG)-RELATED"/>
    <property type="match status" value="1"/>
</dbReference>
<reference evidence="4 5" key="1">
    <citation type="submission" date="2024-10" db="EMBL/GenBank/DDBJ databases">
        <title>The Natural Products Discovery Center: Release of the First 8490 Sequenced Strains for Exploring Actinobacteria Biosynthetic Diversity.</title>
        <authorList>
            <person name="Kalkreuter E."/>
            <person name="Kautsar S.A."/>
            <person name="Yang D."/>
            <person name="Bader C.D."/>
            <person name="Teijaro C.N."/>
            <person name="Fluegel L."/>
            <person name="Davis C.M."/>
            <person name="Simpson J.R."/>
            <person name="Lauterbach L."/>
            <person name="Steele A.D."/>
            <person name="Gui C."/>
            <person name="Meng S."/>
            <person name="Li G."/>
            <person name="Viehrig K."/>
            <person name="Ye F."/>
            <person name="Su P."/>
            <person name="Kiefer A.F."/>
            <person name="Nichols A."/>
            <person name="Cepeda A.J."/>
            <person name="Yan W."/>
            <person name="Fan B."/>
            <person name="Jiang Y."/>
            <person name="Adhikari A."/>
            <person name="Zheng C.-J."/>
            <person name="Schuster L."/>
            <person name="Cowan T.M."/>
            <person name="Smanski M.J."/>
            <person name="Chevrette M.G."/>
            <person name="De Carvalho L.P.S."/>
            <person name="Shen B."/>
        </authorList>
    </citation>
    <scope>NUCLEOTIDE SEQUENCE [LARGE SCALE GENOMIC DNA]</scope>
    <source>
        <strain evidence="4 5">NPDC002173</strain>
    </source>
</reference>
<dbReference type="InterPro" id="IPR025110">
    <property type="entry name" value="AMP-bd_C"/>
</dbReference>
<protein>
    <submittedName>
        <fullName evidence="4">AMP-binding protein</fullName>
    </submittedName>
</protein>
<feature type="domain" description="AMP-binding enzyme C-terminal" evidence="3">
    <location>
        <begin position="427"/>
        <end position="513"/>
    </location>
</feature>
<keyword evidence="5" id="KW-1185">Reference proteome</keyword>
<evidence type="ECO:0000313" key="5">
    <source>
        <dbReference type="Proteomes" id="UP001602013"/>
    </source>
</evidence>
<accession>A0ABW6SYY2</accession>
<dbReference type="PANTHER" id="PTHR43767">
    <property type="entry name" value="LONG-CHAIN-FATTY-ACID--COA LIGASE"/>
    <property type="match status" value="1"/>
</dbReference>
<dbReference type="Gene3D" id="3.30.300.30">
    <property type="match status" value="1"/>
</dbReference>
<feature type="region of interest" description="Disordered" evidence="1">
    <location>
        <begin position="535"/>
        <end position="555"/>
    </location>
</feature>
<dbReference type="InterPro" id="IPR000873">
    <property type="entry name" value="AMP-dep_synth/lig_dom"/>
</dbReference>